<feature type="modified residue" description="4-aspartylphosphate" evidence="1">
    <location>
        <position position="62"/>
    </location>
</feature>
<dbReference type="EMBL" id="CP018171">
    <property type="protein sequence ID" value="APH71871.1"/>
    <property type="molecule type" value="Genomic_DNA"/>
</dbReference>
<dbReference type="STRING" id="1670800.BSQ44_11195"/>
<dbReference type="Gene3D" id="3.40.50.2300">
    <property type="match status" value="1"/>
</dbReference>
<evidence type="ECO:0000313" key="4">
    <source>
        <dbReference type="Proteomes" id="UP000182840"/>
    </source>
</evidence>
<dbReference type="GO" id="GO:0000160">
    <property type="term" value="P:phosphorelay signal transduction system"/>
    <property type="evidence" value="ECO:0007669"/>
    <property type="project" value="InterPro"/>
</dbReference>
<dbReference type="Pfam" id="PF00072">
    <property type="entry name" value="Response_reg"/>
    <property type="match status" value="1"/>
</dbReference>
<evidence type="ECO:0000313" key="3">
    <source>
        <dbReference type="EMBL" id="APH71871.1"/>
    </source>
</evidence>
<dbReference type="KEGG" id="meso:BSQ44_11195"/>
<dbReference type="SUPFAM" id="SSF52172">
    <property type="entry name" value="CheY-like"/>
    <property type="match status" value="1"/>
</dbReference>
<dbReference type="Proteomes" id="UP000182840">
    <property type="component" value="Chromosome"/>
</dbReference>
<dbReference type="SMART" id="SM00448">
    <property type="entry name" value="REC"/>
    <property type="match status" value="1"/>
</dbReference>
<dbReference type="InterPro" id="IPR011006">
    <property type="entry name" value="CheY-like_superfamily"/>
</dbReference>
<gene>
    <name evidence="3" type="ORF">BSQ44_11195</name>
</gene>
<dbReference type="AlphaFoldDB" id="A0A1L3SR80"/>
<proteinExistence type="predicted"/>
<dbReference type="PROSITE" id="PS50110">
    <property type="entry name" value="RESPONSE_REGULATORY"/>
    <property type="match status" value="1"/>
</dbReference>
<reference evidence="4" key="1">
    <citation type="submission" date="2016-11" db="EMBL/GenBank/DDBJ databases">
        <title>Mesorhizobium oceanicum sp. nov., isolated from deep seawater in South China Sea.</title>
        <authorList>
            <person name="Fu G.-Y."/>
        </authorList>
    </citation>
    <scope>NUCLEOTIDE SEQUENCE [LARGE SCALE GENOMIC DNA]</scope>
    <source>
        <strain evidence="4">B7</strain>
    </source>
</reference>
<sequence length="135" mass="15020">MQYLNSNPLSGLRILVVEDDLLIAMDMEATLEDFGCRVVGPCERLDKALAAADETIDGAIVDMNLRGEYSFPLIEKLRGKGIPTVVCSGYVDLPDIKLRLKDVPMLPKPCATDKLLEIMKRTFVREQRRPQAAAN</sequence>
<accession>A0A1L3SR80</accession>
<evidence type="ECO:0000259" key="2">
    <source>
        <dbReference type="PROSITE" id="PS50110"/>
    </source>
</evidence>
<evidence type="ECO:0000256" key="1">
    <source>
        <dbReference type="PROSITE-ProRule" id="PRU00169"/>
    </source>
</evidence>
<feature type="domain" description="Response regulatory" evidence="2">
    <location>
        <begin position="13"/>
        <end position="123"/>
    </location>
</feature>
<name>A0A1L3SR80_9HYPH</name>
<dbReference type="InterPro" id="IPR001789">
    <property type="entry name" value="Sig_transdc_resp-reg_receiver"/>
</dbReference>
<protein>
    <recommendedName>
        <fullName evidence="2">Response regulatory domain-containing protein</fullName>
    </recommendedName>
</protein>
<dbReference type="RefSeq" id="WP_072604082.1">
    <property type="nucleotide sequence ID" value="NZ_CP018171.1"/>
</dbReference>
<organism evidence="3 4">
    <name type="scientific">Aquibium oceanicum</name>
    <dbReference type="NCBI Taxonomy" id="1670800"/>
    <lineage>
        <taxon>Bacteria</taxon>
        <taxon>Pseudomonadati</taxon>
        <taxon>Pseudomonadota</taxon>
        <taxon>Alphaproteobacteria</taxon>
        <taxon>Hyphomicrobiales</taxon>
        <taxon>Phyllobacteriaceae</taxon>
        <taxon>Aquibium</taxon>
    </lineage>
</organism>
<keyword evidence="1" id="KW-0597">Phosphoprotein</keyword>
<keyword evidence="4" id="KW-1185">Reference proteome</keyword>